<organism evidence="2 3">
    <name type="scientific">Streptomyces niphimycinicus</name>
    <dbReference type="NCBI Taxonomy" id="2842201"/>
    <lineage>
        <taxon>Bacteria</taxon>
        <taxon>Bacillati</taxon>
        <taxon>Actinomycetota</taxon>
        <taxon>Actinomycetes</taxon>
        <taxon>Kitasatosporales</taxon>
        <taxon>Streptomycetaceae</taxon>
        <taxon>Streptomyces</taxon>
    </lineage>
</organism>
<comment type="caution">
    <text evidence="2">The sequence shown here is derived from an EMBL/GenBank/DDBJ whole genome shotgun (WGS) entry which is preliminary data.</text>
</comment>
<accession>A0ABS6CMR3</accession>
<proteinExistence type="predicted"/>
<evidence type="ECO:0000313" key="3">
    <source>
        <dbReference type="Proteomes" id="UP000720508"/>
    </source>
</evidence>
<feature type="compositionally biased region" description="Basic and acidic residues" evidence="1">
    <location>
        <begin position="1"/>
        <end position="14"/>
    </location>
</feature>
<gene>
    <name evidence="2" type="ORF">KN815_30415</name>
</gene>
<dbReference type="Proteomes" id="UP000720508">
    <property type="component" value="Unassembled WGS sequence"/>
</dbReference>
<name>A0ABS6CMR3_9ACTN</name>
<evidence type="ECO:0000313" key="2">
    <source>
        <dbReference type="EMBL" id="MBU3868208.1"/>
    </source>
</evidence>
<dbReference type="EMBL" id="JAHLEM010000393">
    <property type="protein sequence ID" value="MBU3868208.1"/>
    <property type="molecule type" value="Genomic_DNA"/>
</dbReference>
<sequence>MNDDSRREAMGHMDRLHKRRRQGTAVNDCRQTTSSAAPPPTSDLLTEEVYRKQIRPLIQTGATAMDGVFGTTPPLKR</sequence>
<reference evidence="2 3" key="1">
    <citation type="submission" date="2021-06" db="EMBL/GenBank/DDBJ databases">
        <authorList>
            <person name="Pan X."/>
        </authorList>
    </citation>
    <scope>NUCLEOTIDE SEQUENCE [LARGE SCALE GENOMIC DNA]</scope>
    <source>
        <strain evidence="2 3">4503</strain>
    </source>
</reference>
<keyword evidence="3" id="KW-1185">Reference proteome</keyword>
<evidence type="ECO:0000256" key="1">
    <source>
        <dbReference type="SAM" id="MobiDB-lite"/>
    </source>
</evidence>
<feature type="region of interest" description="Disordered" evidence="1">
    <location>
        <begin position="1"/>
        <end position="45"/>
    </location>
</feature>
<protein>
    <submittedName>
        <fullName evidence="2">Uncharacterized protein</fullName>
    </submittedName>
</protein>